<dbReference type="EMBL" id="JAMYWD010000010">
    <property type="protein sequence ID" value="KAJ4958354.1"/>
    <property type="molecule type" value="Genomic_DNA"/>
</dbReference>
<protein>
    <submittedName>
        <fullName evidence="1">Uncharacterized protein</fullName>
    </submittedName>
</protein>
<comment type="caution">
    <text evidence="1">The sequence shown here is derived from an EMBL/GenBank/DDBJ whole genome shotgun (WGS) entry which is preliminary data.</text>
</comment>
<reference evidence="1" key="1">
    <citation type="journal article" date="2023" name="Plant J.">
        <title>The genome of the king protea, Protea cynaroides.</title>
        <authorList>
            <person name="Chang J."/>
            <person name="Duong T.A."/>
            <person name="Schoeman C."/>
            <person name="Ma X."/>
            <person name="Roodt D."/>
            <person name="Barker N."/>
            <person name="Li Z."/>
            <person name="Van de Peer Y."/>
            <person name="Mizrachi E."/>
        </authorList>
    </citation>
    <scope>NUCLEOTIDE SEQUENCE</scope>
    <source>
        <tissue evidence="1">Young leaves</tissue>
    </source>
</reference>
<dbReference type="OrthoDB" id="2014278at2759"/>
<dbReference type="AlphaFoldDB" id="A0A9Q0JZJ2"/>
<evidence type="ECO:0000313" key="2">
    <source>
        <dbReference type="Proteomes" id="UP001141806"/>
    </source>
</evidence>
<sequence>MAALKPKMKLLVDKEAQKVLFAEADKEVVDILLNLLTLPVATIVKLLQTDSMVGSLCNLYNSIENLSEAFVISFQNKISLLEPKLPVCVGQIHHLLLNKTSTAPVKQNHTYATQDCWTLCPKCNILMSTNMAYVAKTNEELSEVGGGYVYAFVRYMVMDDLSVSVASSSTISGIAMLNQFNVREVGSLEEKCVDLGVDECLAILKASLQSKTVLTDVFLGKKPKLPAKEIGVEKGVHHHAVSELPSSASVRWCRRRGSEGEASKSLSQTRNQNPSVLRRNLPMAKLATPKLRMKLLVDKKAQKVLFAVSDKKVVDFLFNLLSLPLATVVKLLMINDSMVRTGIAEEKASSDGRGYVKGLVTYMVMDDLFVTPMSSISVISLLNRFNVRELVLLKRRFLIGIL</sequence>
<organism evidence="1 2">
    <name type="scientific">Protea cynaroides</name>
    <dbReference type="NCBI Taxonomy" id="273540"/>
    <lineage>
        <taxon>Eukaryota</taxon>
        <taxon>Viridiplantae</taxon>
        <taxon>Streptophyta</taxon>
        <taxon>Embryophyta</taxon>
        <taxon>Tracheophyta</taxon>
        <taxon>Spermatophyta</taxon>
        <taxon>Magnoliopsida</taxon>
        <taxon>Proteales</taxon>
        <taxon>Proteaceae</taxon>
        <taxon>Protea</taxon>
    </lineage>
</organism>
<dbReference type="Proteomes" id="UP001141806">
    <property type="component" value="Unassembled WGS sequence"/>
</dbReference>
<dbReference type="PANTHER" id="PTHR33103:SF19">
    <property type="entry name" value="OS09G0544700 PROTEIN"/>
    <property type="match status" value="1"/>
</dbReference>
<dbReference type="PANTHER" id="PTHR33103">
    <property type="entry name" value="OS01G0153900 PROTEIN"/>
    <property type="match status" value="1"/>
</dbReference>
<keyword evidence="2" id="KW-1185">Reference proteome</keyword>
<name>A0A9Q0JZJ2_9MAGN</name>
<evidence type="ECO:0000313" key="1">
    <source>
        <dbReference type="EMBL" id="KAJ4958354.1"/>
    </source>
</evidence>
<dbReference type="Pfam" id="PF05056">
    <property type="entry name" value="DUF674"/>
    <property type="match status" value="3"/>
</dbReference>
<gene>
    <name evidence="1" type="ORF">NE237_025465</name>
</gene>
<proteinExistence type="predicted"/>
<accession>A0A9Q0JZJ2</accession>
<dbReference type="InterPro" id="IPR007750">
    <property type="entry name" value="DUF674"/>
</dbReference>